<accession>A0A645ISB9</accession>
<dbReference type="GO" id="GO:0046872">
    <property type="term" value="F:metal ion binding"/>
    <property type="evidence" value="ECO:0007669"/>
    <property type="project" value="UniProtKB-KW"/>
</dbReference>
<dbReference type="SUPFAM" id="SSF55957">
    <property type="entry name" value="Phosphoglucomutase, C-terminal domain"/>
    <property type="match status" value="1"/>
</dbReference>
<name>A0A645ISB9_9ZZZZ</name>
<dbReference type="InterPro" id="IPR036900">
    <property type="entry name" value="A-D-PHexomutase_C_sf"/>
</dbReference>
<keyword evidence="1" id="KW-0479">Metal-binding</keyword>
<organism evidence="5">
    <name type="scientific">bioreactor metagenome</name>
    <dbReference type="NCBI Taxonomy" id="1076179"/>
    <lineage>
        <taxon>unclassified sequences</taxon>
        <taxon>metagenomes</taxon>
        <taxon>ecological metagenomes</taxon>
    </lineage>
</organism>
<reference evidence="5" key="1">
    <citation type="submission" date="2019-08" db="EMBL/GenBank/DDBJ databases">
        <authorList>
            <person name="Kucharzyk K."/>
            <person name="Murdoch R.W."/>
            <person name="Higgins S."/>
            <person name="Loffler F."/>
        </authorList>
    </citation>
    <scope>NUCLEOTIDE SEQUENCE</scope>
</reference>
<evidence type="ECO:0000259" key="4">
    <source>
        <dbReference type="Pfam" id="PF00408"/>
    </source>
</evidence>
<gene>
    <name evidence="5" type="primary">pgcA_36</name>
    <name evidence="5" type="ORF">SDC9_197729</name>
</gene>
<sequence length="141" mass="16333">MMICEMASWYKRQGMTLMDAYEQLEGRYGVFISALETLCYEGRQGEELMRAKMDALREANDIAGLKILEKTDYMRDDTGLPRSNVLRFLLEGGRQAVFRPSGTEPLLKLYLTLRCDNRDEGEREMEKFRELAVALCAEEEK</sequence>
<protein>
    <submittedName>
        <fullName evidence="5">Phosphoglucomutase</fullName>
        <ecNumber evidence="5">5.4.2.2</ecNumber>
    </submittedName>
</protein>
<dbReference type="PANTHER" id="PTHR45745:SF1">
    <property type="entry name" value="PHOSPHOGLUCOMUTASE 2B-RELATED"/>
    <property type="match status" value="1"/>
</dbReference>
<dbReference type="GO" id="GO:0008973">
    <property type="term" value="F:phosphopentomutase activity"/>
    <property type="evidence" value="ECO:0007669"/>
    <property type="project" value="TreeGrafter"/>
</dbReference>
<dbReference type="AlphaFoldDB" id="A0A645ISB9"/>
<dbReference type="Gene3D" id="3.30.310.50">
    <property type="entry name" value="Alpha-D-phosphohexomutase, C-terminal domain"/>
    <property type="match status" value="1"/>
</dbReference>
<evidence type="ECO:0000313" key="5">
    <source>
        <dbReference type="EMBL" id="MPN50103.1"/>
    </source>
</evidence>
<dbReference type="InterPro" id="IPR005843">
    <property type="entry name" value="A-D-PHexomutase_C"/>
</dbReference>
<dbReference type="GO" id="GO:0004614">
    <property type="term" value="F:phosphoglucomutase activity"/>
    <property type="evidence" value="ECO:0007669"/>
    <property type="project" value="UniProtKB-EC"/>
</dbReference>
<keyword evidence="2" id="KW-0460">Magnesium</keyword>
<evidence type="ECO:0000256" key="2">
    <source>
        <dbReference type="ARBA" id="ARBA00022842"/>
    </source>
</evidence>
<evidence type="ECO:0000256" key="3">
    <source>
        <dbReference type="ARBA" id="ARBA00023235"/>
    </source>
</evidence>
<dbReference type="PANTHER" id="PTHR45745">
    <property type="entry name" value="PHOSPHOMANNOMUTASE 45A"/>
    <property type="match status" value="1"/>
</dbReference>
<evidence type="ECO:0000256" key="1">
    <source>
        <dbReference type="ARBA" id="ARBA00022723"/>
    </source>
</evidence>
<dbReference type="EC" id="5.4.2.2" evidence="5"/>
<dbReference type="Pfam" id="PF00408">
    <property type="entry name" value="PGM_PMM_IV"/>
    <property type="match status" value="1"/>
</dbReference>
<proteinExistence type="predicted"/>
<comment type="caution">
    <text evidence="5">The sequence shown here is derived from an EMBL/GenBank/DDBJ whole genome shotgun (WGS) entry which is preliminary data.</text>
</comment>
<keyword evidence="3 5" id="KW-0413">Isomerase</keyword>
<dbReference type="EMBL" id="VSSQ01113959">
    <property type="protein sequence ID" value="MPN50103.1"/>
    <property type="molecule type" value="Genomic_DNA"/>
</dbReference>
<feature type="domain" description="Alpha-D-phosphohexomutase C-terminal" evidence="4">
    <location>
        <begin position="51"/>
        <end position="112"/>
    </location>
</feature>
<dbReference type="GO" id="GO:0006166">
    <property type="term" value="P:purine ribonucleoside salvage"/>
    <property type="evidence" value="ECO:0007669"/>
    <property type="project" value="TreeGrafter"/>
</dbReference>